<dbReference type="InterPro" id="IPR037448">
    <property type="entry name" value="Zig-8"/>
</dbReference>
<dbReference type="PROSITE" id="PS50835">
    <property type="entry name" value="IG_LIKE"/>
    <property type="match status" value="1"/>
</dbReference>
<dbReference type="InterPro" id="IPR003599">
    <property type="entry name" value="Ig_sub"/>
</dbReference>
<keyword evidence="3" id="KW-1185">Reference proteome</keyword>
<dbReference type="GO" id="GO:0032589">
    <property type="term" value="C:neuron projection membrane"/>
    <property type="evidence" value="ECO:0007669"/>
    <property type="project" value="TreeGrafter"/>
</dbReference>
<sequence>MFIRKRVDDGREININSDFVYCYLLLDYGPIFCGADTMERYCAPVMTQLHPHNILSALGAEGVAVLPPLHHHMKRFSGLYTGPYFDPSTTTNITTQLGTHAYLPCKVKQLGNKSVSWIRRRDAHILTVDRYTFIADERFQAFLVEATDTWTLQIKYVQARDAGQYECQVSTEPKMSHFITLNVVDKIQILEEKWTLRRGNIDVDVGRKSDVQDKVGDVHVTLLVGNPYVIYTLKRLKEHVKDRTSMHKNGSFAPVSMTLVTSSGA</sequence>
<dbReference type="InterPro" id="IPR036179">
    <property type="entry name" value="Ig-like_dom_sf"/>
</dbReference>
<dbReference type="SMART" id="SM00408">
    <property type="entry name" value="IGc2"/>
    <property type="match status" value="1"/>
</dbReference>
<dbReference type="InterPro" id="IPR007110">
    <property type="entry name" value="Ig-like_dom"/>
</dbReference>
<dbReference type="PANTHER" id="PTHR23279:SF21">
    <property type="entry name" value="DEFECTIVE PROBOSCIS EXTENSION RESPONSE 11, ISOFORM B-RELATED"/>
    <property type="match status" value="1"/>
</dbReference>
<name>A0AAD8ECT4_DIPPU</name>
<dbReference type="Gene3D" id="2.60.40.10">
    <property type="entry name" value="Immunoglobulins"/>
    <property type="match status" value="1"/>
</dbReference>
<dbReference type="Pfam" id="PF07679">
    <property type="entry name" value="I-set"/>
    <property type="match status" value="1"/>
</dbReference>
<dbReference type="PANTHER" id="PTHR23279">
    <property type="entry name" value="DEFECTIVE PROBOSCIS EXTENSION RESPONSE DPR -RELATED"/>
    <property type="match status" value="1"/>
</dbReference>
<gene>
    <name evidence="2" type="ORF">L9F63_002879</name>
</gene>
<dbReference type="AlphaFoldDB" id="A0AAD8ECT4"/>
<dbReference type="SUPFAM" id="SSF48726">
    <property type="entry name" value="Immunoglobulin"/>
    <property type="match status" value="1"/>
</dbReference>
<protein>
    <recommendedName>
        <fullName evidence="1">Ig-like domain-containing protein</fullName>
    </recommendedName>
</protein>
<feature type="domain" description="Ig-like" evidence="1">
    <location>
        <begin position="83"/>
        <end position="180"/>
    </location>
</feature>
<dbReference type="InterPro" id="IPR013783">
    <property type="entry name" value="Ig-like_fold"/>
</dbReference>
<evidence type="ECO:0000313" key="2">
    <source>
        <dbReference type="EMBL" id="KAJ9585326.1"/>
    </source>
</evidence>
<dbReference type="InterPro" id="IPR003598">
    <property type="entry name" value="Ig_sub2"/>
</dbReference>
<evidence type="ECO:0000259" key="1">
    <source>
        <dbReference type="PROSITE" id="PS50835"/>
    </source>
</evidence>
<dbReference type="FunFam" id="2.60.40.10:FF:000129">
    <property type="entry name" value="CLUMA_CG018772, isoform A"/>
    <property type="match status" value="1"/>
</dbReference>
<evidence type="ECO:0000313" key="3">
    <source>
        <dbReference type="Proteomes" id="UP001233999"/>
    </source>
</evidence>
<reference evidence="2" key="2">
    <citation type="submission" date="2023-05" db="EMBL/GenBank/DDBJ databases">
        <authorList>
            <person name="Fouks B."/>
        </authorList>
    </citation>
    <scope>NUCLEOTIDE SEQUENCE</scope>
    <source>
        <strain evidence="2">Stay&amp;Tobe</strain>
        <tissue evidence="2">Testes</tissue>
    </source>
</reference>
<dbReference type="InterPro" id="IPR013098">
    <property type="entry name" value="Ig_I-set"/>
</dbReference>
<organism evidence="2 3">
    <name type="scientific">Diploptera punctata</name>
    <name type="common">Pacific beetle cockroach</name>
    <dbReference type="NCBI Taxonomy" id="6984"/>
    <lineage>
        <taxon>Eukaryota</taxon>
        <taxon>Metazoa</taxon>
        <taxon>Ecdysozoa</taxon>
        <taxon>Arthropoda</taxon>
        <taxon>Hexapoda</taxon>
        <taxon>Insecta</taxon>
        <taxon>Pterygota</taxon>
        <taxon>Neoptera</taxon>
        <taxon>Polyneoptera</taxon>
        <taxon>Dictyoptera</taxon>
        <taxon>Blattodea</taxon>
        <taxon>Blaberoidea</taxon>
        <taxon>Blaberidae</taxon>
        <taxon>Diplopterinae</taxon>
        <taxon>Diploptera</taxon>
    </lineage>
</organism>
<accession>A0AAD8ECT4</accession>
<dbReference type="GO" id="GO:0050808">
    <property type="term" value="P:synapse organization"/>
    <property type="evidence" value="ECO:0007669"/>
    <property type="project" value="TreeGrafter"/>
</dbReference>
<reference evidence="2" key="1">
    <citation type="journal article" date="2023" name="IScience">
        <title>Live-bearing cockroach genome reveals convergent evolutionary mechanisms linked to viviparity in insects and beyond.</title>
        <authorList>
            <person name="Fouks B."/>
            <person name="Harrison M.C."/>
            <person name="Mikhailova A.A."/>
            <person name="Marchal E."/>
            <person name="English S."/>
            <person name="Carruthers M."/>
            <person name="Jennings E.C."/>
            <person name="Chiamaka E.L."/>
            <person name="Frigard R.A."/>
            <person name="Pippel M."/>
            <person name="Attardo G.M."/>
            <person name="Benoit J.B."/>
            <person name="Bornberg-Bauer E."/>
            <person name="Tobe S.S."/>
        </authorList>
    </citation>
    <scope>NUCLEOTIDE SEQUENCE</scope>
    <source>
        <strain evidence="2">Stay&amp;Tobe</strain>
    </source>
</reference>
<dbReference type="Proteomes" id="UP001233999">
    <property type="component" value="Unassembled WGS sequence"/>
</dbReference>
<feature type="non-terminal residue" evidence="2">
    <location>
        <position position="1"/>
    </location>
</feature>
<dbReference type="SMART" id="SM00409">
    <property type="entry name" value="IG"/>
    <property type="match status" value="1"/>
</dbReference>
<comment type="caution">
    <text evidence="2">The sequence shown here is derived from an EMBL/GenBank/DDBJ whole genome shotgun (WGS) entry which is preliminary data.</text>
</comment>
<dbReference type="EMBL" id="JASPKZ010007285">
    <property type="protein sequence ID" value="KAJ9585326.1"/>
    <property type="molecule type" value="Genomic_DNA"/>
</dbReference>
<proteinExistence type="predicted"/>